<dbReference type="SUPFAM" id="SSF57716">
    <property type="entry name" value="Glucocorticoid receptor-like (DNA-binding domain)"/>
    <property type="match status" value="1"/>
</dbReference>
<evidence type="ECO:0000313" key="6">
    <source>
        <dbReference type="EMBL" id="GKX57628.1"/>
    </source>
</evidence>
<proteinExistence type="predicted"/>
<dbReference type="Proteomes" id="UP001058124">
    <property type="component" value="Unassembled WGS sequence"/>
</dbReference>
<sequence>MSDVIDRGSAREIFIRELAIARHQNRPKPATSDGVCVDCDQPIEVARLKANPCAERCIDCQLLYERRRRHYRV</sequence>
<evidence type="ECO:0000256" key="1">
    <source>
        <dbReference type="ARBA" id="ARBA00022723"/>
    </source>
</evidence>
<keyword evidence="3" id="KW-0862">Zinc</keyword>
<feature type="domain" description="Zinc finger DksA/TraR C4-type" evidence="5">
    <location>
        <begin position="34"/>
        <end position="66"/>
    </location>
</feature>
<evidence type="ECO:0000256" key="2">
    <source>
        <dbReference type="ARBA" id="ARBA00022771"/>
    </source>
</evidence>
<dbReference type="Gene3D" id="1.20.120.910">
    <property type="entry name" value="DksA, coiled-coil domain"/>
    <property type="match status" value="1"/>
</dbReference>
<evidence type="ECO:0000256" key="4">
    <source>
        <dbReference type="PROSITE-ProRule" id="PRU00510"/>
    </source>
</evidence>
<keyword evidence="2" id="KW-0863">Zinc-finger</keyword>
<evidence type="ECO:0000256" key="3">
    <source>
        <dbReference type="ARBA" id="ARBA00022833"/>
    </source>
</evidence>
<name>A0AAV5N677_9GAMM</name>
<comment type="caution">
    <text evidence="6">The sequence shown here is derived from an EMBL/GenBank/DDBJ whole genome shotgun (WGS) entry which is preliminary data.</text>
</comment>
<organism evidence="6 7">
    <name type="scientific">Leminorella grimontii</name>
    <dbReference type="NCBI Taxonomy" id="82981"/>
    <lineage>
        <taxon>Bacteria</taxon>
        <taxon>Pseudomonadati</taxon>
        <taxon>Pseudomonadota</taxon>
        <taxon>Gammaproteobacteria</taxon>
        <taxon>Enterobacterales</taxon>
        <taxon>Budviciaceae</taxon>
        <taxon>Leminorella</taxon>
    </lineage>
</organism>
<dbReference type="GO" id="GO:0008270">
    <property type="term" value="F:zinc ion binding"/>
    <property type="evidence" value="ECO:0007669"/>
    <property type="project" value="UniProtKB-KW"/>
</dbReference>
<keyword evidence="1" id="KW-0479">Metal-binding</keyword>
<dbReference type="EMBL" id="BRLH01000020">
    <property type="protein sequence ID" value="GKX57628.1"/>
    <property type="molecule type" value="Genomic_DNA"/>
</dbReference>
<dbReference type="AlphaFoldDB" id="A0AAV5N677"/>
<dbReference type="Pfam" id="PF01258">
    <property type="entry name" value="zf-dskA_traR"/>
    <property type="match status" value="1"/>
</dbReference>
<dbReference type="InterPro" id="IPR000962">
    <property type="entry name" value="Znf_DskA_TraR"/>
</dbReference>
<feature type="zinc finger region" description="dksA C4-type" evidence="4">
    <location>
        <begin position="36"/>
        <end position="60"/>
    </location>
</feature>
<dbReference type="PANTHER" id="PTHR38777:SF1">
    <property type="entry name" value="DNAK SUPPRESSOR PROTEIN"/>
    <property type="match status" value="1"/>
</dbReference>
<dbReference type="PANTHER" id="PTHR38777">
    <property type="entry name" value="FELS-2 PROPHAGE PROTEIN"/>
    <property type="match status" value="1"/>
</dbReference>
<gene>
    <name evidence="6" type="ORF">SOASR030_37400</name>
</gene>
<evidence type="ECO:0000259" key="5">
    <source>
        <dbReference type="Pfam" id="PF01258"/>
    </source>
</evidence>
<dbReference type="GO" id="GO:1900378">
    <property type="term" value="P:positive regulation of secondary metabolite biosynthetic process"/>
    <property type="evidence" value="ECO:0007669"/>
    <property type="project" value="TreeGrafter"/>
</dbReference>
<evidence type="ECO:0000313" key="7">
    <source>
        <dbReference type="Proteomes" id="UP001058124"/>
    </source>
</evidence>
<dbReference type="RefSeq" id="WP_027275827.1">
    <property type="nucleotide sequence ID" value="NZ_BRLH01000020.1"/>
</dbReference>
<accession>A0AAV5N677</accession>
<reference evidence="6" key="1">
    <citation type="submission" date="2022-06" db="EMBL/GenBank/DDBJ databases">
        <title>Draft genome sequences of Leminorella grimontii str. JCM5902.</title>
        <authorList>
            <person name="Wakabayashi Y."/>
            <person name="Kojima K."/>
        </authorList>
    </citation>
    <scope>NUCLEOTIDE SEQUENCE</scope>
    <source>
        <strain evidence="6">JCM 5902</strain>
    </source>
</reference>
<protein>
    <recommendedName>
        <fullName evidence="5">Zinc finger DksA/TraR C4-type domain-containing protein</fullName>
    </recommendedName>
</protein>
<dbReference type="PROSITE" id="PS51128">
    <property type="entry name" value="ZF_DKSA_2"/>
    <property type="match status" value="1"/>
</dbReference>
<keyword evidence="7" id="KW-1185">Reference proteome</keyword>